<dbReference type="Gene3D" id="1.10.472.150">
    <property type="entry name" value="Glucose-regulated metallo-peptidase M90, N-terminal domain"/>
    <property type="match status" value="1"/>
</dbReference>
<evidence type="ECO:0000256" key="1">
    <source>
        <dbReference type="PROSITE-ProRule" id="PRU00339"/>
    </source>
</evidence>
<dbReference type="CDD" id="cd20169">
    <property type="entry name" value="Peptidase_M90_mtfA"/>
    <property type="match status" value="1"/>
</dbReference>
<dbReference type="AlphaFoldDB" id="A0A9X2FFX7"/>
<dbReference type="RefSeq" id="WP_252856227.1">
    <property type="nucleotide sequence ID" value="NZ_JAMXLR010000095.1"/>
</dbReference>
<dbReference type="PANTHER" id="PTHR30164:SF2">
    <property type="entry name" value="PROTEIN MTFA"/>
    <property type="match status" value="1"/>
</dbReference>
<keyword evidence="1" id="KW-0802">TPR repeat</keyword>
<dbReference type="EMBL" id="JAMXLR010000095">
    <property type="protein sequence ID" value="MCO6048114.1"/>
    <property type="molecule type" value="Genomic_DNA"/>
</dbReference>
<dbReference type="InterPro" id="IPR011990">
    <property type="entry name" value="TPR-like_helical_dom_sf"/>
</dbReference>
<dbReference type="InterPro" id="IPR019734">
    <property type="entry name" value="TPR_rpt"/>
</dbReference>
<feature type="repeat" description="TPR" evidence="1">
    <location>
        <begin position="393"/>
        <end position="426"/>
    </location>
</feature>
<dbReference type="PANTHER" id="PTHR30164">
    <property type="entry name" value="MTFA PEPTIDASE"/>
    <property type="match status" value="1"/>
</dbReference>
<dbReference type="Pfam" id="PF06167">
    <property type="entry name" value="Peptidase_M90"/>
    <property type="match status" value="1"/>
</dbReference>
<gene>
    <name evidence="2" type="ORF">NG895_29825</name>
</gene>
<proteinExistence type="predicted"/>
<dbReference type="GO" id="GO:0005829">
    <property type="term" value="C:cytosol"/>
    <property type="evidence" value="ECO:0007669"/>
    <property type="project" value="TreeGrafter"/>
</dbReference>
<dbReference type="GO" id="GO:0008237">
    <property type="term" value="F:metallopeptidase activity"/>
    <property type="evidence" value="ECO:0007669"/>
    <property type="project" value="InterPro"/>
</dbReference>
<dbReference type="Gene3D" id="3.40.390.10">
    <property type="entry name" value="Collagenase (Catalytic Domain)"/>
    <property type="match status" value="1"/>
</dbReference>
<protein>
    <submittedName>
        <fullName evidence="2">Zinc-dependent peptidase</fullName>
    </submittedName>
</protein>
<comment type="caution">
    <text evidence="2">The sequence shown here is derived from an EMBL/GenBank/DDBJ whole genome shotgun (WGS) entry which is preliminary data.</text>
</comment>
<name>A0A9X2FFX7_9BACT</name>
<dbReference type="SUPFAM" id="SSF48452">
    <property type="entry name" value="TPR-like"/>
    <property type="match status" value="1"/>
</dbReference>
<dbReference type="InterPro" id="IPR010384">
    <property type="entry name" value="MtfA_fam"/>
</dbReference>
<evidence type="ECO:0000313" key="2">
    <source>
        <dbReference type="EMBL" id="MCO6048114.1"/>
    </source>
</evidence>
<dbReference type="Pfam" id="PF13432">
    <property type="entry name" value="TPR_16"/>
    <property type="match status" value="2"/>
</dbReference>
<dbReference type="InterPro" id="IPR024079">
    <property type="entry name" value="MetalloPept_cat_dom_sf"/>
</dbReference>
<feature type="repeat" description="TPR" evidence="1">
    <location>
        <begin position="292"/>
        <end position="325"/>
    </location>
</feature>
<dbReference type="Gene3D" id="1.25.40.10">
    <property type="entry name" value="Tetratricopeptide repeat domain"/>
    <property type="match status" value="2"/>
</dbReference>
<dbReference type="SUPFAM" id="SSF55486">
    <property type="entry name" value="Metalloproteases ('zincins'), catalytic domain"/>
    <property type="match status" value="1"/>
</dbReference>
<organism evidence="2 3">
    <name type="scientific">Aeoliella straminimaris</name>
    <dbReference type="NCBI Taxonomy" id="2954799"/>
    <lineage>
        <taxon>Bacteria</taxon>
        <taxon>Pseudomonadati</taxon>
        <taxon>Planctomycetota</taxon>
        <taxon>Planctomycetia</taxon>
        <taxon>Pirellulales</taxon>
        <taxon>Lacipirellulaceae</taxon>
        <taxon>Aeoliella</taxon>
    </lineage>
</organism>
<dbReference type="PROSITE" id="PS50005">
    <property type="entry name" value="TPR"/>
    <property type="match status" value="2"/>
</dbReference>
<reference evidence="2" key="1">
    <citation type="submission" date="2022-06" db="EMBL/GenBank/DDBJ databases">
        <title>Aeoliella straminimaris, a novel planctomycete from sediments.</title>
        <authorList>
            <person name="Vitorino I.R."/>
            <person name="Lage O.M."/>
        </authorList>
    </citation>
    <scope>NUCLEOTIDE SEQUENCE</scope>
    <source>
        <strain evidence="2">ICT_H6.2</strain>
    </source>
</reference>
<keyword evidence="3" id="KW-1185">Reference proteome</keyword>
<evidence type="ECO:0000313" key="3">
    <source>
        <dbReference type="Proteomes" id="UP001155241"/>
    </source>
</evidence>
<dbReference type="GO" id="GO:0004177">
    <property type="term" value="F:aminopeptidase activity"/>
    <property type="evidence" value="ECO:0007669"/>
    <property type="project" value="TreeGrafter"/>
</dbReference>
<dbReference type="Proteomes" id="UP001155241">
    <property type="component" value="Unassembled WGS sequence"/>
</dbReference>
<accession>A0A9X2FFX7</accession>
<sequence>MFRSISKWLGLEDRSANVQRTTPRPWREYLHQHIWQYQHLKGSQRERLEDVVRHVVAERYWSGGSGFEVTDEMRVTVAGMAALMTLGLDEPYYFPRVPEIVLYPHPFFATAKQTRMWGTDPIFGTHDESPRLGEAWRRGPIVLAWDSIVRPRDEQGWRVNVVIHEFTHHLDGLDGDMSGTPPMTDLQLERDWYRVTELDYLQLVGQAERGESTLLSHYGATNRAEFFAVASECFFDQPHELRDQHARLYEVLARFFRQSPADFLPHQAQPPLRQRARRGHRAPRLVLQPAIAHDPFSRGTAEYQAGDLEAAVRSFTKAIASDPDDAEAYSSRALANYGQERFTEALADALQALELDADDSEALLVQGCVLVRRGEYQAGLSSLKRVCEAGAVAEAYAHWGYALMKQGDFNGAIRKLSDAKSMEPHDPEIYRWRAEAYRLAGKANLAEEDEERANHLSFGNR</sequence>
<dbReference type="InterPro" id="IPR042252">
    <property type="entry name" value="MtfA_N"/>
</dbReference>
<dbReference type="SMART" id="SM00028">
    <property type="entry name" value="TPR"/>
    <property type="match status" value="3"/>
</dbReference>